<feature type="non-terminal residue" evidence="3">
    <location>
        <position position="1"/>
    </location>
</feature>
<evidence type="ECO:0000256" key="1">
    <source>
        <dbReference type="PROSITE-ProRule" id="PRU00176"/>
    </source>
</evidence>
<comment type="caution">
    <text evidence="3">The sequence shown here is derived from an EMBL/GenBank/DDBJ whole genome shotgun (WGS) entry which is preliminary data.</text>
</comment>
<dbReference type="Gene3D" id="3.30.70.330">
    <property type="match status" value="1"/>
</dbReference>
<accession>A0A816YIR7</accession>
<organism evidence="3 4">
    <name type="scientific">Rotaria magnacalcarata</name>
    <dbReference type="NCBI Taxonomy" id="392030"/>
    <lineage>
        <taxon>Eukaryota</taxon>
        <taxon>Metazoa</taxon>
        <taxon>Spiralia</taxon>
        <taxon>Gnathifera</taxon>
        <taxon>Rotifera</taxon>
        <taxon>Eurotatoria</taxon>
        <taxon>Bdelloidea</taxon>
        <taxon>Philodinida</taxon>
        <taxon>Philodinidae</taxon>
        <taxon>Rotaria</taxon>
    </lineage>
</organism>
<reference evidence="3" key="1">
    <citation type="submission" date="2021-02" db="EMBL/GenBank/DDBJ databases">
        <authorList>
            <person name="Nowell W R."/>
        </authorList>
    </citation>
    <scope>NUCLEOTIDE SEQUENCE</scope>
</reference>
<dbReference type="SUPFAM" id="SSF54928">
    <property type="entry name" value="RNA-binding domain, RBD"/>
    <property type="match status" value="1"/>
</dbReference>
<proteinExistence type="predicted"/>
<dbReference type="PROSITE" id="PS50102">
    <property type="entry name" value="RRM"/>
    <property type="match status" value="1"/>
</dbReference>
<name>A0A816YIR7_9BILA</name>
<sequence>NGPADNKRNSVGHSQIFKQNMILVSGLPFNISEEQLFDKLSRVFSTVGNIKINQQANKSSIHLFKDKVNRTRLTGSATITFEREESVMKAIEKYNGELE</sequence>
<dbReference type="InterPro" id="IPR035979">
    <property type="entry name" value="RBD_domain_sf"/>
</dbReference>
<dbReference type="EMBL" id="CAJNRE010017884">
    <property type="protein sequence ID" value="CAF2158019.1"/>
    <property type="molecule type" value="Genomic_DNA"/>
</dbReference>
<dbReference type="AlphaFoldDB" id="A0A816YIR7"/>
<gene>
    <name evidence="3" type="ORF">MBJ925_LOCUS32657</name>
</gene>
<evidence type="ECO:0000259" key="2">
    <source>
        <dbReference type="PROSITE" id="PS50102"/>
    </source>
</evidence>
<dbReference type="GO" id="GO:0003723">
    <property type="term" value="F:RNA binding"/>
    <property type="evidence" value="ECO:0007669"/>
    <property type="project" value="UniProtKB-UniRule"/>
</dbReference>
<feature type="domain" description="RRM" evidence="2">
    <location>
        <begin position="20"/>
        <end position="99"/>
    </location>
</feature>
<protein>
    <recommendedName>
        <fullName evidence="2">RRM domain-containing protein</fullName>
    </recommendedName>
</protein>
<dbReference type="Proteomes" id="UP000663824">
    <property type="component" value="Unassembled WGS sequence"/>
</dbReference>
<keyword evidence="1" id="KW-0694">RNA-binding</keyword>
<evidence type="ECO:0000313" key="3">
    <source>
        <dbReference type="EMBL" id="CAF2158019.1"/>
    </source>
</evidence>
<evidence type="ECO:0000313" key="4">
    <source>
        <dbReference type="Proteomes" id="UP000663824"/>
    </source>
</evidence>
<dbReference type="Pfam" id="PF00076">
    <property type="entry name" value="RRM_1"/>
    <property type="match status" value="1"/>
</dbReference>
<dbReference type="InterPro" id="IPR012677">
    <property type="entry name" value="Nucleotide-bd_a/b_plait_sf"/>
</dbReference>
<dbReference type="InterPro" id="IPR000504">
    <property type="entry name" value="RRM_dom"/>
</dbReference>
<dbReference type="CDD" id="cd00590">
    <property type="entry name" value="RRM_SF"/>
    <property type="match status" value="1"/>
</dbReference>